<feature type="domain" description="Transposable element P transposase-like RNase H" evidence="2">
    <location>
        <begin position="37"/>
        <end position="79"/>
    </location>
</feature>
<dbReference type="EMBL" id="OZ034830">
    <property type="protein sequence ID" value="CAL1687639.1"/>
    <property type="molecule type" value="Genomic_DNA"/>
</dbReference>
<keyword evidence="4" id="KW-1185">Reference proteome</keyword>
<protein>
    <submittedName>
        <fullName evidence="3">Uncharacterized protein</fullName>
    </submittedName>
</protein>
<proteinExistence type="predicted"/>
<dbReference type="Proteomes" id="UP001497644">
    <property type="component" value="Chromosome 7"/>
</dbReference>
<dbReference type="Pfam" id="PF12017">
    <property type="entry name" value="Tnp_P_element"/>
    <property type="match status" value="1"/>
</dbReference>
<dbReference type="InterPro" id="IPR048365">
    <property type="entry name" value="TNP-like_RNaseH_N"/>
</dbReference>
<evidence type="ECO:0000259" key="2">
    <source>
        <dbReference type="Pfam" id="PF21787"/>
    </source>
</evidence>
<evidence type="ECO:0000313" key="3">
    <source>
        <dbReference type="EMBL" id="CAL1687639.1"/>
    </source>
</evidence>
<feature type="domain" description="THAP9-like helix-turn-helix" evidence="1">
    <location>
        <begin position="1"/>
        <end position="31"/>
    </location>
</feature>
<evidence type="ECO:0000259" key="1">
    <source>
        <dbReference type="Pfam" id="PF12017"/>
    </source>
</evidence>
<gene>
    <name evidence="3" type="ORF">LPLAT_LOCUS12812</name>
</gene>
<dbReference type="InterPro" id="IPR021896">
    <property type="entry name" value="THAP9-like_HTH"/>
</dbReference>
<dbReference type="AlphaFoldDB" id="A0AAV2P415"/>
<dbReference type="Pfam" id="PF21787">
    <property type="entry name" value="TNP-like_RNaseH_N"/>
    <property type="match status" value="1"/>
</dbReference>
<name>A0AAV2P415_9HYME</name>
<accession>A0AAV2P415</accession>
<sequence length="103" mass="11726">MTLYFYSSKAYGFVRRKLCQALPDPSTLRSWYSSISGEPGFTSESFDALKLKVDEAQKSNKKVICILMLDEISIKKGLQNVSVGKLEVMWTLVAERNRIIPFL</sequence>
<evidence type="ECO:0000313" key="4">
    <source>
        <dbReference type="Proteomes" id="UP001497644"/>
    </source>
</evidence>
<reference evidence="3" key="1">
    <citation type="submission" date="2024-04" db="EMBL/GenBank/DDBJ databases">
        <authorList>
            <consortium name="Molecular Ecology Group"/>
        </authorList>
    </citation>
    <scope>NUCLEOTIDE SEQUENCE</scope>
</reference>
<organism evidence="3 4">
    <name type="scientific">Lasius platythorax</name>
    <dbReference type="NCBI Taxonomy" id="488582"/>
    <lineage>
        <taxon>Eukaryota</taxon>
        <taxon>Metazoa</taxon>
        <taxon>Ecdysozoa</taxon>
        <taxon>Arthropoda</taxon>
        <taxon>Hexapoda</taxon>
        <taxon>Insecta</taxon>
        <taxon>Pterygota</taxon>
        <taxon>Neoptera</taxon>
        <taxon>Endopterygota</taxon>
        <taxon>Hymenoptera</taxon>
        <taxon>Apocrita</taxon>
        <taxon>Aculeata</taxon>
        <taxon>Formicoidea</taxon>
        <taxon>Formicidae</taxon>
        <taxon>Formicinae</taxon>
        <taxon>Lasius</taxon>
        <taxon>Lasius</taxon>
    </lineage>
</organism>